<dbReference type="GO" id="GO:0016757">
    <property type="term" value="F:glycosyltransferase activity"/>
    <property type="evidence" value="ECO:0007669"/>
    <property type="project" value="UniProtKB-KW"/>
</dbReference>
<sequence length="287" mass="32042">MTVANFSVLLPVYVGDQPEFFFRAVSSATREQELRPRQLVVVCDGPIPEEISEFLHRAARGEETEVLGNTDVRVVRLKHNMGLANALNIGLAHCSHEIVARVDADDISLPRRFAVQVPLVEDGLGLLGSAIQEFSDDEAEAGMVRNMPASEEEIRRVISYRSPFAHPSVVYRKSAVESVGGYEHLQLMEDYLLFARMVAAGVPCANVPEVLVRYRVGSGAYKRRGGAQMLRSEIRLQNLFLNEGIVSKAQYSRNLAIRGAYRLIPTQLRQTLYRGVGKLRWFVSKGQ</sequence>
<dbReference type="InterPro" id="IPR029044">
    <property type="entry name" value="Nucleotide-diphossugar_trans"/>
</dbReference>
<evidence type="ECO:0000256" key="2">
    <source>
        <dbReference type="ARBA" id="ARBA00022676"/>
    </source>
</evidence>
<evidence type="ECO:0000313" key="5">
    <source>
        <dbReference type="EMBL" id="VYS98910.1"/>
    </source>
</evidence>
<dbReference type="Pfam" id="PF00535">
    <property type="entry name" value="Glycos_transf_2"/>
    <property type="match status" value="1"/>
</dbReference>
<comment type="similarity">
    <text evidence="1">Belongs to the glycosyltransferase 2 family.</text>
</comment>
<dbReference type="SUPFAM" id="SSF53448">
    <property type="entry name" value="Nucleotide-diphospho-sugar transferases"/>
    <property type="match status" value="1"/>
</dbReference>
<proteinExistence type="inferred from homology"/>
<dbReference type="EMBL" id="CACRSM010000002">
    <property type="protein sequence ID" value="VYS98910.1"/>
    <property type="molecule type" value="Genomic_DNA"/>
</dbReference>
<evidence type="ECO:0000256" key="1">
    <source>
        <dbReference type="ARBA" id="ARBA00006739"/>
    </source>
</evidence>
<dbReference type="EC" id="2.4.1.303" evidence="5"/>
<dbReference type="PANTHER" id="PTHR43685">
    <property type="entry name" value="GLYCOSYLTRANSFERASE"/>
    <property type="match status" value="1"/>
</dbReference>
<keyword evidence="2 5" id="KW-0328">Glycosyltransferase</keyword>
<organism evidence="5">
    <name type="scientific">Schaalia odontolytica</name>
    <dbReference type="NCBI Taxonomy" id="1660"/>
    <lineage>
        <taxon>Bacteria</taxon>
        <taxon>Bacillati</taxon>
        <taxon>Actinomycetota</taxon>
        <taxon>Actinomycetes</taxon>
        <taxon>Actinomycetales</taxon>
        <taxon>Actinomycetaceae</taxon>
        <taxon>Schaalia</taxon>
    </lineage>
</organism>
<gene>
    <name evidence="5" type="primary">wbbD</name>
    <name evidence="5" type="ORF">AOLFYP35_01113</name>
</gene>
<dbReference type="AlphaFoldDB" id="A0A6N2T499"/>
<name>A0A6N2T499_9ACTO</name>
<protein>
    <submittedName>
        <fullName evidence="5">UDP-Gal:alpha-D-GlcNAc-diphosphoundecaprenol beta-1,3-galactosyltransferase</fullName>
        <ecNumber evidence="5">2.4.1.303</ecNumber>
    </submittedName>
</protein>
<keyword evidence="3 5" id="KW-0808">Transferase</keyword>
<reference evidence="5" key="1">
    <citation type="submission" date="2019-11" db="EMBL/GenBank/DDBJ databases">
        <authorList>
            <person name="Feng L."/>
        </authorList>
    </citation>
    <scope>NUCLEOTIDE SEQUENCE</scope>
    <source>
        <strain evidence="5">AodontolyticusLFYP35</strain>
    </source>
</reference>
<accession>A0A6N2T499</accession>
<evidence type="ECO:0000256" key="3">
    <source>
        <dbReference type="ARBA" id="ARBA00022679"/>
    </source>
</evidence>
<dbReference type="InterPro" id="IPR001173">
    <property type="entry name" value="Glyco_trans_2-like"/>
</dbReference>
<dbReference type="InterPro" id="IPR050834">
    <property type="entry name" value="Glycosyltransf_2"/>
</dbReference>
<evidence type="ECO:0000259" key="4">
    <source>
        <dbReference type="Pfam" id="PF00535"/>
    </source>
</evidence>
<feature type="domain" description="Glycosyltransferase 2-like" evidence="4">
    <location>
        <begin position="7"/>
        <end position="177"/>
    </location>
</feature>
<dbReference type="Gene3D" id="3.90.550.10">
    <property type="entry name" value="Spore Coat Polysaccharide Biosynthesis Protein SpsA, Chain A"/>
    <property type="match status" value="1"/>
</dbReference>
<dbReference type="PANTHER" id="PTHR43685:SF5">
    <property type="entry name" value="GLYCOSYLTRANSFERASE EPSE-RELATED"/>
    <property type="match status" value="1"/>
</dbReference>